<dbReference type="PANTHER" id="PTHR21245">
    <property type="entry name" value="HETEROGENEOUS NUCLEAR RIBONUCLEOPROTEIN"/>
    <property type="match status" value="1"/>
</dbReference>
<sequence>MDEISIMDEREALADLTRHKMATKTTNLSSLYTVYQSYGQILATFKHASTPKRGCEVFIKHVKEDTLLQDILEFALQAGQLFQIRLFTEFSGYLRSFCFVTYFSVRDARKASLILNGTLLNGQQVVVKVSYDNNCLEVRNIPRELRLDQLKQHFNLLIGTGLKELRICKFSADAKVKKCLLQYDTHKNALEARKKLYPKFRIYESNIMEIDWATPEELKTSCRLYFRTLPKSVTKLELYESLIRYIRVEGMLNMFLQQGLGYLLFISQFEAYQALLKLSRKKICGEYLEFSFSRFLLHLKPEDADESIKEETLSDISTYGETAQKPTNVNASYCIGNPICLDQQGVIDACEPFNKNIQTQTSFIQDDPKLFHNFQITSSVPALSQAPSISISASNLQQYLSPFQTPTSRDMSNIYKPVFITPPPSAVPAGPQSTFCGYDATLPVITRPLSTPWFQTPTSGDLSNIYKPVLITRPPFAVPASPLSTLSGYGATLPAMTTPLPTPLPNCYYFSNCLRPQSQGNPNTINYIQSQAFPNLVNPQPDQLHEFYPDNNEVQPSISFFPPNTWYTN</sequence>
<dbReference type="AlphaFoldDB" id="A0A9P0K478"/>
<dbReference type="InterPro" id="IPR012677">
    <property type="entry name" value="Nucleotide-bd_a/b_plait_sf"/>
</dbReference>
<keyword evidence="1 2" id="KW-0694">RNA-binding</keyword>
<evidence type="ECO:0000313" key="4">
    <source>
        <dbReference type="EMBL" id="CAH1966286.1"/>
    </source>
</evidence>
<dbReference type="Pfam" id="PF00076">
    <property type="entry name" value="RRM_1"/>
    <property type="match status" value="1"/>
</dbReference>
<proteinExistence type="predicted"/>
<evidence type="ECO:0000313" key="5">
    <source>
        <dbReference type="Proteomes" id="UP001152888"/>
    </source>
</evidence>
<evidence type="ECO:0000259" key="3">
    <source>
        <dbReference type="PROSITE" id="PS50102"/>
    </source>
</evidence>
<keyword evidence="5" id="KW-1185">Reference proteome</keyword>
<comment type="caution">
    <text evidence="4">The sequence shown here is derived from an EMBL/GenBank/DDBJ whole genome shotgun (WGS) entry which is preliminary data.</text>
</comment>
<evidence type="ECO:0000256" key="1">
    <source>
        <dbReference type="ARBA" id="ARBA00022884"/>
    </source>
</evidence>
<organism evidence="4 5">
    <name type="scientific">Acanthoscelides obtectus</name>
    <name type="common">Bean weevil</name>
    <name type="synonym">Bruchus obtectus</name>
    <dbReference type="NCBI Taxonomy" id="200917"/>
    <lineage>
        <taxon>Eukaryota</taxon>
        <taxon>Metazoa</taxon>
        <taxon>Ecdysozoa</taxon>
        <taxon>Arthropoda</taxon>
        <taxon>Hexapoda</taxon>
        <taxon>Insecta</taxon>
        <taxon>Pterygota</taxon>
        <taxon>Neoptera</taxon>
        <taxon>Endopterygota</taxon>
        <taxon>Coleoptera</taxon>
        <taxon>Polyphaga</taxon>
        <taxon>Cucujiformia</taxon>
        <taxon>Chrysomeloidea</taxon>
        <taxon>Chrysomelidae</taxon>
        <taxon>Bruchinae</taxon>
        <taxon>Bruchini</taxon>
        <taxon>Acanthoscelides</taxon>
    </lineage>
</organism>
<dbReference type="PROSITE" id="PS50102">
    <property type="entry name" value="RRM"/>
    <property type="match status" value="1"/>
</dbReference>
<name>A0A9P0K478_ACAOB</name>
<reference evidence="4" key="1">
    <citation type="submission" date="2022-03" db="EMBL/GenBank/DDBJ databases">
        <authorList>
            <person name="Sayadi A."/>
        </authorList>
    </citation>
    <scope>NUCLEOTIDE SEQUENCE</scope>
</reference>
<dbReference type="EMBL" id="CAKOFQ010006732">
    <property type="protein sequence ID" value="CAH1966286.1"/>
    <property type="molecule type" value="Genomic_DNA"/>
</dbReference>
<dbReference type="InterPro" id="IPR000504">
    <property type="entry name" value="RRM_dom"/>
</dbReference>
<accession>A0A9P0K478</accession>
<dbReference type="GO" id="GO:0003723">
    <property type="term" value="F:RNA binding"/>
    <property type="evidence" value="ECO:0007669"/>
    <property type="project" value="UniProtKB-UniRule"/>
</dbReference>
<feature type="domain" description="RRM" evidence="3">
    <location>
        <begin position="55"/>
        <end position="132"/>
    </location>
</feature>
<dbReference type="Proteomes" id="UP001152888">
    <property type="component" value="Unassembled WGS sequence"/>
</dbReference>
<evidence type="ECO:0000256" key="2">
    <source>
        <dbReference type="PROSITE-ProRule" id="PRU00176"/>
    </source>
</evidence>
<dbReference type="OrthoDB" id="3800936at2759"/>
<dbReference type="SUPFAM" id="SSF54928">
    <property type="entry name" value="RNA-binding domain, RBD"/>
    <property type="match status" value="2"/>
</dbReference>
<gene>
    <name evidence="4" type="ORF">ACAOBT_LOCUS6758</name>
</gene>
<dbReference type="InterPro" id="IPR035979">
    <property type="entry name" value="RBD_domain_sf"/>
</dbReference>
<dbReference type="Gene3D" id="3.30.70.330">
    <property type="match status" value="1"/>
</dbReference>
<dbReference type="SMART" id="SM00360">
    <property type="entry name" value="RRM"/>
    <property type="match status" value="3"/>
</dbReference>
<protein>
    <recommendedName>
        <fullName evidence="3">RRM domain-containing protein</fullName>
    </recommendedName>
</protein>